<dbReference type="Gene3D" id="2.60.40.10">
    <property type="entry name" value="Immunoglobulins"/>
    <property type="match status" value="1"/>
</dbReference>
<evidence type="ECO:0000256" key="1">
    <source>
        <dbReference type="SAM" id="Phobius"/>
    </source>
</evidence>
<dbReference type="EMBL" id="MFBD01000042">
    <property type="protein sequence ID" value="OGD87894.1"/>
    <property type="molecule type" value="Genomic_DNA"/>
</dbReference>
<keyword evidence="1" id="KW-0812">Transmembrane</keyword>
<protein>
    <recommendedName>
        <fullName evidence="4">DUF5666 domain-containing protein</fullName>
    </recommendedName>
</protein>
<evidence type="ECO:0000313" key="2">
    <source>
        <dbReference type="EMBL" id="OGD87894.1"/>
    </source>
</evidence>
<organism evidence="2 3">
    <name type="scientific">Candidatus Curtissbacteria bacterium RIFCSPHIGHO2_02_FULL_40_16b</name>
    <dbReference type="NCBI Taxonomy" id="1797714"/>
    <lineage>
        <taxon>Bacteria</taxon>
        <taxon>Candidatus Curtissiibacteriota</taxon>
    </lineage>
</organism>
<gene>
    <name evidence="2" type="ORF">A3D04_01785</name>
</gene>
<sequence>MTSVKSAFKPALLGLIAIVLVGSLTYWLWQRQPNPDKSQSQTEAPKETIQEKIDESQLEITPSSGSVLSENTVTFQGKTQPNNYIVLSSNNTLGITQANENGGFEIEAELVNGLSLIDVISVDENLVEQQSLSLSLFVDPDTNASTAISGSVKGILDNIITITTTKGEQTIRQKSSTELILPESEKGDEGNDIRVGDYLIALGAIENEKDFNATSIEIIREDKPQNSEKYVAGTILSNVKEDIFSFRNQKDSGIFEFTLSDDTTISLNGDNAEAEKIVKGKKAIVIYFTEKSANTPDLIYLLP</sequence>
<comment type="caution">
    <text evidence="2">The sequence shown here is derived from an EMBL/GenBank/DDBJ whole genome shotgun (WGS) entry which is preliminary data.</text>
</comment>
<dbReference type="STRING" id="1797714.A3D04_01785"/>
<dbReference type="Proteomes" id="UP000177369">
    <property type="component" value="Unassembled WGS sequence"/>
</dbReference>
<name>A0A1F5G7U5_9BACT</name>
<dbReference type="InterPro" id="IPR013783">
    <property type="entry name" value="Ig-like_fold"/>
</dbReference>
<keyword evidence="1" id="KW-1133">Transmembrane helix</keyword>
<reference evidence="2 3" key="1">
    <citation type="journal article" date="2016" name="Nat. Commun.">
        <title>Thousands of microbial genomes shed light on interconnected biogeochemical processes in an aquifer system.</title>
        <authorList>
            <person name="Anantharaman K."/>
            <person name="Brown C.T."/>
            <person name="Hug L.A."/>
            <person name="Sharon I."/>
            <person name="Castelle C.J."/>
            <person name="Probst A.J."/>
            <person name="Thomas B.C."/>
            <person name="Singh A."/>
            <person name="Wilkins M.J."/>
            <person name="Karaoz U."/>
            <person name="Brodie E.L."/>
            <person name="Williams K.H."/>
            <person name="Hubbard S.S."/>
            <person name="Banfield J.F."/>
        </authorList>
    </citation>
    <scope>NUCLEOTIDE SEQUENCE [LARGE SCALE GENOMIC DNA]</scope>
</reference>
<keyword evidence="1" id="KW-0472">Membrane</keyword>
<evidence type="ECO:0008006" key="4">
    <source>
        <dbReference type="Google" id="ProtNLM"/>
    </source>
</evidence>
<feature type="transmembrane region" description="Helical" evidence="1">
    <location>
        <begin position="12"/>
        <end position="29"/>
    </location>
</feature>
<evidence type="ECO:0000313" key="3">
    <source>
        <dbReference type="Proteomes" id="UP000177369"/>
    </source>
</evidence>
<dbReference type="AlphaFoldDB" id="A0A1F5G7U5"/>
<accession>A0A1F5G7U5</accession>
<proteinExistence type="predicted"/>